<feature type="signal peptide" evidence="3">
    <location>
        <begin position="1"/>
        <end position="24"/>
    </location>
</feature>
<name>A0ABS7BZA2_9BACL</name>
<feature type="chain" id="PRO_5047173518" description="ABC transporter substrate-binding protein" evidence="3">
    <location>
        <begin position="25"/>
        <end position="539"/>
    </location>
</feature>
<dbReference type="Proteomes" id="UP001519887">
    <property type="component" value="Unassembled WGS sequence"/>
</dbReference>
<comment type="caution">
    <text evidence="4">The sequence shown here is derived from an EMBL/GenBank/DDBJ whole genome shotgun (WGS) entry which is preliminary data.</text>
</comment>
<evidence type="ECO:0000313" key="4">
    <source>
        <dbReference type="EMBL" id="MBW7453985.1"/>
    </source>
</evidence>
<dbReference type="PANTHER" id="PTHR43649:SF33">
    <property type="entry name" value="POLYGALACTURONAN_RHAMNOGALACTURONAN-BINDING PROTEIN YTCQ"/>
    <property type="match status" value="1"/>
</dbReference>
<dbReference type="InterPro" id="IPR050490">
    <property type="entry name" value="Bact_solute-bd_prot1"/>
</dbReference>
<evidence type="ECO:0000256" key="3">
    <source>
        <dbReference type="SAM" id="SignalP"/>
    </source>
</evidence>
<dbReference type="PANTHER" id="PTHR43649">
    <property type="entry name" value="ARABINOSE-BINDING PROTEIN-RELATED"/>
    <property type="match status" value="1"/>
</dbReference>
<dbReference type="SUPFAM" id="SSF53850">
    <property type="entry name" value="Periplasmic binding protein-like II"/>
    <property type="match status" value="1"/>
</dbReference>
<keyword evidence="5" id="KW-1185">Reference proteome</keyword>
<sequence length="539" mass="60716">MKVLKMNVLLAMMLTFILILGACSSDNKSGGDPTSEEAATNGTEKTAGEDSGKERLQLNWFVTSSGDAVLPEGDADFIGQAIEEKFNVDLNIQYMPSGADFDSKISLLLASGDTPDLFTATGVASQKFILDGVTADMSPFVTPEKMPNYFKWISETELERYAVEGKFERAPLIFPREVYRSYYIRQDWLDNLKLQIPANYEEMMKVMHAFTFDDPDQNGKNDTYGLTTVGNGTSLSFDFPQWIENGLIGALMVRDNKYVDVQSDLAVEQVLQGVKDMMKEGTVDPDWFLLKGTENVDKAVGGKAGIIVGGSKSFAYDSEPTSIQNKTLALNPKANWMPFHPFAKTGTWTENLPDQPFMFSRETAEKDPAKIDRMVQILDWMASEEGFLLINYGIEGKHYTRSGNTITVTQSDLDAYSKDVIEQGNFQEVYRFFYSHNPEYEPLGLEVVDERLSDRDREISKTIQSYKLYPSIGTNVAPPVGFNLADFRKKMREYQVQVLFDEPDASNWPKYEEELMTKYGGQQMIDTYTEQIKKAGVIK</sequence>
<keyword evidence="1 3" id="KW-0732">Signal</keyword>
<evidence type="ECO:0000313" key="5">
    <source>
        <dbReference type="Proteomes" id="UP001519887"/>
    </source>
</evidence>
<feature type="region of interest" description="Disordered" evidence="2">
    <location>
        <begin position="29"/>
        <end position="52"/>
    </location>
</feature>
<dbReference type="RefSeq" id="WP_210037905.1">
    <property type="nucleotide sequence ID" value="NZ_JBHLVU010000022.1"/>
</dbReference>
<gene>
    <name evidence="4" type="ORF">K0U00_08035</name>
</gene>
<protein>
    <recommendedName>
        <fullName evidence="6">ABC transporter substrate-binding protein</fullName>
    </recommendedName>
</protein>
<dbReference type="Gene3D" id="3.40.190.10">
    <property type="entry name" value="Periplasmic binding protein-like II"/>
    <property type="match status" value="2"/>
</dbReference>
<proteinExistence type="predicted"/>
<accession>A0ABS7BZA2</accession>
<organism evidence="4 5">
    <name type="scientific">Paenibacillus sepulcri</name>
    <dbReference type="NCBI Taxonomy" id="359917"/>
    <lineage>
        <taxon>Bacteria</taxon>
        <taxon>Bacillati</taxon>
        <taxon>Bacillota</taxon>
        <taxon>Bacilli</taxon>
        <taxon>Bacillales</taxon>
        <taxon>Paenibacillaceae</taxon>
        <taxon>Paenibacillus</taxon>
    </lineage>
</organism>
<dbReference type="PROSITE" id="PS51257">
    <property type="entry name" value="PROKAR_LIPOPROTEIN"/>
    <property type="match status" value="1"/>
</dbReference>
<evidence type="ECO:0000256" key="2">
    <source>
        <dbReference type="SAM" id="MobiDB-lite"/>
    </source>
</evidence>
<dbReference type="EMBL" id="JAHZIK010000140">
    <property type="protein sequence ID" value="MBW7453985.1"/>
    <property type="molecule type" value="Genomic_DNA"/>
</dbReference>
<reference evidence="4 5" key="1">
    <citation type="submission" date="2021-07" db="EMBL/GenBank/DDBJ databases">
        <title>Paenibacillus radiodurans sp. nov., isolated from the southeastern edge of Tengger Desert.</title>
        <authorList>
            <person name="Zhang G."/>
        </authorList>
    </citation>
    <scope>NUCLEOTIDE SEQUENCE [LARGE SCALE GENOMIC DNA]</scope>
    <source>
        <strain evidence="4 5">CCM 7311</strain>
    </source>
</reference>
<evidence type="ECO:0000256" key="1">
    <source>
        <dbReference type="ARBA" id="ARBA00022729"/>
    </source>
</evidence>
<evidence type="ECO:0008006" key="6">
    <source>
        <dbReference type="Google" id="ProtNLM"/>
    </source>
</evidence>